<reference evidence="6" key="1">
    <citation type="submission" date="2016-10" db="EMBL/GenBank/DDBJ databases">
        <authorList>
            <person name="Varghese N."/>
            <person name="Submissions S."/>
        </authorList>
    </citation>
    <scope>NUCLEOTIDE SEQUENCE [LARGE SCALE GENOMIC DNA]</scope>
    <source>
        <strain evidence="6">LMG 26416</strain>
    </source>
</reference>
<dbReference type="Proteomes" id="UP000199120">
    <property type="component" value="Unassembled WGS sequence"/>
</dbReference>
<dbReference type="GO" id="GO:0006974">
    <property type="term" value="P:DNA damage response"/>
    <property type="evidence" value="ECO:0007669"/>
    <property type="project" value="TreeGrafter"/>
</dbReference>
<organism evidence="5 6">
    <name type="scientific">Paraburkholderia caballeronis</name>
    <dbReference type="NCBI Taxonomy" id="416943"/>
    <lineage>
        <taxon>Bacteria</taxon>
        <taxon>Pseudomonadati</taxon>
        <taxon>Pseudomonadota</taxon>
        <taxon>Betaproteobacteria</taxon>
        <taxon>Burkholderiales</taxon>
        <taxon>Burkholderiaceae</taxon>
        <taxon>Paraburkholderia</taxon>
    </lineage>
</organism>
<evidence type="ECO:0000313" key="6">
    <source>
        <dbReference type="Proteomes" id="UP000199120"/>
    </source>
</evidence>
<dbReference type="Gene3D" id="3.40.1190.20">
    <property type="match status" value="1"/>
</dbReference>
<keyword evidence="2" id="KW-0808">Transferase</keyword>
<feature type="domain" description="Carbohydrate kinase PfkB" evidence="4">
    <location>
        <begin position="7"/>
        <end position="298"/>
    </location>
</feature>
<dbReference type="InterPro" id="IPR011611">
    <property type="entry name" value="PfkB_dom"/>
</dbReference>
<dbReference type="PANTHER" id="PTHR43085">
    <property type="entry name" value="HEXOKINASE FAMILY MEMBER"/>
    <property type="match status" value="1"/>
</dbReference>
<dbReference type="SUPFAM" id="SSF53613">
    <property type="entry name" value="Ribokinase-like"/>
    <property type="match status" value="1"/>
</dbReference>
<dbReference type="CDD" id="cd01166">
    <property type="entry name" value="KdgK"/>
    <property type="match status" value="1"/>
</dbReference>
<name>A0A1H7FHC1_9BURK</name>
<evidence type="ECO:0000259" key="4">
    <source>
        <dbReference type="Pfam" id="PF00294"/>
    </source>
</evidence>
<evidence type="ECO:0000313" key="5">
    <source>
        <dbReference type="EMBL" id="SEK25506.1"/>
    </source>
</evidence>
<comment type="similarity">
    <text evidence="1">Belongs to the carbohydrate kinase PfkB family.</text>
</comment>
<dbReference type="InterPro" id="IPR029056">
    <property type="entry name" value="Ribokinase-like"/>
</dbReference>
<dbReference type="RefSeq" id="WP_090552398.1">
    <property type="nucleotide sequence ID" value="NZ_FNSR01000003.1"/>
</dbReference>
<accession>A0A1H7FHC1</accession>
<keyword evidence="3 5" id="KW-0418">Kinase</keyword>
<dbReference type="InterPro" id="IPR050306">
    <property type="entry name" value="PfkB_Carbo_kinase"/>
</dbReference>
<dbReference type="GO" id="GO:0042840">
    <property type="term" value="P:D-glucuronate catabolic process"/>
    <property type="evidence" value="ECO:0007669"/>
    <property type="project" value="TreeGrafter"/>
</dbReference>
<gene>
    <name evidence="5" type="ORF">SAMN05192542_101338</name>
</gene>
<dbReference type="STRING" id="416943.SAMN05445871_5906"/>
<evidence type="ECO:0000256" key="3">
    <source>
        <dbReference type="ARBA" id="ARBA00022777"/>
    </source>
</evidence>
<dbReference type="PANTHER" id="PTHR43085:SF15">
    <property type="entry name" value="2-DEHYDRO-3-DEOXYGLUCONOKINASE"/>
    <property type="match status" value="1"/>
</dbReference>
<dbReference type="GO" id="GO:0005829">
    <property type="term" value="C:cytosol"/>
    <property type="evidence" value="ECO:0007669"/>
    <property type="project" value="TreeGrafter"/>
</dbReference>
<proteinExistence type="inferred from homology"/>
<dbReference type="AlphaFoldDB" id="A0A1H7FHC1"/>
<dbReference type="EMBL" id="FOAJ01000001">
    <property type="protein sequence ID" value="SEK25506.1"/>
    <property type="molecule type" value="Genomic_DNA"/>
</dbReference>
<evidence type="ECO:0000256" key="1">
    <source>
        <dbReference type="ARBA" id="ARBA00010688"/>
    </source>
</evidence>
<dbReference type="OrthoDB" id="9795789at2"/>
<dbReference type="GO" id="GO:0019698">
    <property type="term" value="P:D-galacturonate catabolic process"/>
    <property type="evidence" value="ECO:0007669"/>
    <property type="project" value="TreeGrafter"/>
</dbReference>
<protein>
    <submittedName>
        <fullName evidence="5">2-dehydro-3-deoxygluconokinase</fullName>
    </submittedName>
</protein>
<keyword evidence="6" id="KW-1185">Reference proteome</keyword>
<dbReference type="GO" id="GO:0008673">
    <property type="term" value="F:2-dehydro-3-deoxygluconokinase activity"/>
    <property type="evidence" value="ECO:0007669"/>
    <property type="project" value="TreeGrafter"/>
</dbReference>
<dbReference type="Pfam" id="PF00294">
    <property type="entry name" value="PfkB"/>
    <property type="match status" value="1"/>
</dbReference>
<sequence length="308" mass="32097">MAGGFDLVAIGEPLIEFNQTRGGDGRAWLQGFGGDTSNALIAAARQGARTAYFTRIGDDEFGRLCMQLWRDERVDAAFVQVDAEAPTGLYFVTHGPDGHAFTYRRAGSAASLMRPGDLPPDLIRKAKYLHVSGISQAISATAADTVAHAVHAARGSGVKVAYDPNVRLRLWSLERAQSVIGATLPLVDCFLPGIDDMRLICGLDDPDAIIDWCHARGAADVVLKLGARGSVVSDGRTRTAIEPFAVDAVDATGAGDCFDGSLLARLAAGDTLAAAARYASAAAALATTGYGAVAPLPDAARVRAMLAG</sequence>
<evidence type="ECO:0000256" key="2">
    <source>
        <dbReference type="ARBA" id="ARBA00022679"/>
    </source>
</evidence>